<keyword evidence="2" id="KW-1185">Reference proteome</keyword>
<dbReference type="Proteomes" id="UP001341840">
    <property type="component" value="Unassembled WGS sequence"/>
</dbReference>
<organism evidence="1 2">
    <name type="scientific">Stylosanthes scabra</name>
    <dbReference type="NCBI Taxonomy" id="79078"/>
    <lineage>
        <taxon>Eukaryota</taxon>
        <taxon>Viridiplantae</taxon>
        <taxon>Streptophyta</taxon>
        <taxon>Embryophyta</taxon>
        <taxon>Tracheophyta</taxon>
        <taxon>Spermatophyta</taxon>
        <taxon>Magnoliopsida</taxon>
        <taxon>eudicotyledons</taxon>
        <taxon>Gunneridae</taxon>
        <taxon>Pentapetalae</taxon>
        <taxon>rosids</taxon>
        <taxon>fabids</taxon>
        <taxon>Fabales</taxon>
        <taxon>Fabaceae</taxon>
        <taxon>Papilionoideae</taxon>
        <taxon>50 kb inversion clade</taxon>
        <taxon>dalbergioids sensu lato</taxon>
        <taxon>Dalbergieae</taxon>
        <taxon>Pterocarpus clade</taxon>
        <taxon>Stylosanthes</taxon>
    </lineage>
</organism>
<evidence type="ECO:0000313" key="2">
    <source>
        <dbReference type="Proteomes" id="UP001341840"/>
    </source>
</evidence>
<reference evidence="1 2" key="1">
    <citation type="journal article" date="2023" name="Plants (Basel)">
        <title>Bridging the Gap: Combining Genomics and Transcriptomics Approaches to Understand Stylosanthes scabra, an Orphan Legume from the Brazilian Caatinga.</title>
        <authorList>
            <person name="Ferreira-Neto J.R.C."/>
            <person name="da Silva M.D."/>
            <person name="Binneck E."/>
            <person name="de Melo N.F."/>
            <person name="da Silva R.H."/>
            <person name="de Melo A.L.T.M."/>
            <person name="Pandolfi V."/>
            <person name="Bustamante F.O."/>
            <person name="Brasileiro-Vidal A.C."/>
            <person name="Benko-Iseppon A.M."/>
        </authorList>
    </citation>
    <scope>NUCLEOTIDE SEQUENCE [LARGE SCALE GENOMIC DNA]</scope>
    <source>
        <tissue evidence="1">Leaves</tissue>
    </source>
</reference>
<protein>
    <recommendedName>
        <fullName evidence="3">RNase H type-1 domain-containing protein</fullName>
    </recommendedName>
</protein>
<evidence type="ECO:0008006" key="3">
    <source>
        <dbReference type="Google" id="ProtNLM"/>
    </source>
</evidence>
<gene>
    <name evidence="1" type="ORF">PIB30_049291</name>
</gene>
<evidence type="ECO:0000313" key="1">
    <source>
        <dbReference type="EMBL" id="MED6111090.1"/>
    </source>
</evidence>
<accession>A0ABU6QHH0</accession>
<dbReference type="EMBL" id="JASCZI010000330">
    <property type="protein sequence ID" value="MED6111090.1"/>
    <property type="molecule type" value="Genomic_DNA"/>
</dbReference>
<name>A0ABU6QHH0_9FABA</name>
<sequence>METLQEGVLLYHKIKDMLARNWIVKLSHVYRESNICVDWMANYSLEQSTLKFGTLPPFESSTSSVVMLGARLGWQWVSVGRVPHSSPPSPFIKLPLVPASFSDFTGLYGAGTSIHIPVPIYSWGRVPNPVGILRVSINLFIAEESALLGLHFDFSIGVAAAVFHTARLRGLLVWFPYESCNNVIDPDHLDRVRSTKSEGEFFSKVADVFGGVRVVGGVLRVQCSCCDFERLDLALWSAGCSNRAALRKRRLNEVLELPSKNFASDEA</sequence>
<proteinExistence type="predicted"/>
<comment type="caution">
    <text evidence="1">The sequence shown here is derived from an EMBL/GenBank/DDBJ whole genome shotgun (WGS) entry which is preliminary data.</text>
</comment>